<gene>
    <name evidence="2" type="ORF">ALOHA_HF4000APKG6D3ctg6g6</name>
</gene>
<dbReference type="InterPro" id="IPR010995">
    <property type="entry name" value="DNA_repair_Rad51/TF_NusA_a-hlx"/>
</dbReference>
<evidence type="ECO:0000313" key="2">
    <source>
        <dbReference type="EMBL" id="ABZ09089.1"/>
    </source>
</evidence>
<name>B3T930_9ARCH</name>
<feature type="domain" description="YprB ribonuclease H-like" evidence="1">
    <location>
        <begin position="300"/>
        <end position="477"/>
    </location>
</feature>
<dbReference type="Pfam" id="PF13482">
    <property type="entry name" value="RNase_H_2"/>
    <property type="match status" value="1"/>
</dbReference>
<accession>B3T930</accession>
<dbReference type="AlphaFoldDB" id="B3T930"/>
<dbReference type="NCBIfam" id="TIGR03491">
    <property type="entry name" value="TM0106 family RecB-like putative nuclease"/>
    <property type="match status" value="1"/>
</dbReference>
<dbReference type="Pfam" id="PF14520">
    <property type="entry name" value="HHH_5"/>
    <property type="match status" value="1"/>
</dbReference>
<reference evidence="2" key="1">
    <citation type="journal article" date="2008" name="ISME J.">
        <title>Genomic patterns of recombination, clonal divergence and environment in marine microbial populations.</title>
        <authorList>
            <person name="Konstantinidis K.T."/>
            <person name="Delong E.F."/>
        </authorList>
    </citation>
    <scope>NUCLEOTIDE SEQUENCE</scope>
</reference>
<dbReference type="SUPFAM" id="SSF47794">
    <property type="entry name" value="Rad51 N-terminal domain-like"/>
    <property type="match status" value="1"/>
</dbReference>
<proteinExistence type="predicted"/>
<dbReference type="GO" id="GO:0000166">
    <property type="term" value="F:nucleotide binding"/>
    <property type="evidence" value="ECO:0007669"/>
    <property type="project" value="InterPro"/>
</dbReference>
<dbReference type="SUPFAM" id="SSF53098">
    <property type="entry name" value="Ribonuclease H-like"/>
    <property type="match status" value="1"/>
</dbReference>
<evidence type="ECO:0000259" key="1">
    <source>
        <dbReference type="Pfam" id="PF13482"/>
    </source>
</evidence>
<organism evidence="2">
    <name type="scientific">uncultured marine crenarchaeote HF4000_APKG6D3</name>
    <dbReference type="NCBI Taxonomy" id="455596"/>
    <lineage>
        <taxon>Archaea</taxon>
        <taxon>Nitrososphaerota</taxon>
        <taxon>Nitrososphaeria</taxon>
        <taxon>Nitrosopumilales</taxon>
        <taxon>environmental samples</taxon>
    </lineage>
</organism>
<sequence>MTESVTEKLTARTVAAYITSPFEIYCNNFVSEAEQDEITEYQKLLFQRGNDHENQTVHAKFPNLVTIPFERPEDGFKLIIDSMVSGTDTLHGAPIYYLPEGIFGVADILEKSDTDSSIFGNYHYTIKEVKLAKTIQESHILQGAFYNYLLGKIQEITPKTFAMINGDGEESLHEYSDYDSLLFDSIDGARKILQGGSISPTHGSCDYPWASYCNKKAVETNDISLVAGISLKTKNMLVDNKLNTVEDLAKANIQDLTEIKGIGNKTAKKYVTTAKAIQTKTHIIIDKDMIDFPERKVEIFLDLEGIDPQSAEGGIPQIDYLIGIIVRVDSKEKYISFTAKDTNHEKEMLLEFLEFIKKQNDYVIYHYHHYEKTHLTKMMENYEIDEATKKMVLDYLIDVYKVATNSVVFPTYGNGLKQIAPYLGFSWRHKDVSATESISMYLDYVDNSEEGKVKFQKIIDYNEDDCIATRVIKDWLVSLNASGR</sequence>
<dbReference type="InterPro" id="IPR012337">
    <property type="entry name" value="RNaseH-like_sf"/>
</dbReference>
<dbReference type="InterPro" id="IPR019993">
    <property type="entry name" value="RecB_nuclease_TM0106_put"/>
</dbReference>
<dbReference type="EMBL" id="EU016643">
    <property type="protein sequence ID" value="ABZ09089.1"/>
    <property type="molecule type" value="Genomic_DNA"/>
</dbReference>
<dbReference type="Gene3D" id="1.10.150.20">
    <property type="entry name" value="5' to 3' exonuclease, C-terminal subdomain"/>
    <property type="match status" value="1"/>
</dbReference>
<protein>
    <recommendedName>
        <fullName evidence="1">YprB ribonuclease H-like domain-containing protein</fullName>
    </recommendedName>
</protein>
<dbReference type="InterPro" id="IPR038720">
    <property type="entry name" value="YprB_RNase_H-like_dom"/>
</dbReference>